<dbReference type="GO" id="GO:0042925">
    <property type="term" value="F:benzoate transmembrane transporter activity"/>
    <property type="evidence" value="ECO:0007669"/>
    <property type="project" value="InterPro"/>
</dbReference>
<dbReference type="RefSeq" id="WP_044837827.1">
    <property type="nucleotide sequence ID" value="NZ_CP059733.1"/>
</dbReference>
<feature type="transmembrane region" description="Helical" evidence="1">
    <location>
        <begin position="53"/>
        <end position="73"/>
    </location>
</feature>
<dbReference type="Proteomes" id="UP000032352">
    <property type="component" value="Chromosome"/>
</dbReference>
<feature type="transmembrane region" description="Helical" evidence="1">
    <location>
        <begin position="104"/>
        <end position="121"/>
    </location>
</feature>
<dbReference type="PANTHER" id="PTHR30199">
    <property type="entry name" value="MFS FAMILY TRANSPORTER, PREDICTED SUBSTRATE BENZOATE"/>
    <property type="match status" value="1"/>
</dbReference>
<evidence type="ECO:0000256" key="1">
    <source>
        <dbReference type="SAM" id="Phobius"/>
    </source>
</evidence>
<feature type="transmembrane region" description="Helical" evidence="1">
    <location>
        <begin position="356"/>
        <end position="389"/>
    </location>
</feature>
<keyword evidence="3" id="KW-1185">Reference proteome</keyword>
<dbReference type="PANTHER" id="PTHR30199:SF0">
    <property type="entry name" value="INNER MEMBRANE PROTEIN YDCO"/>
    <property type="match status" value="1"/>
</dbReference>
<sequence length="407" mass="42477">MGSISEIFKITRYFSVSHLSAGFVAVLVGYTSAAVIIFQAAEAAGASTAQISSWLWALGIGMGLSTIVLSLYFRAPVLTAWSTPGAALLVTALSGASLNEAVGIFMFSSGLILLCGVTGWFEKMMRHVPMSLAGGMLAGVLLQFGMDLFRVLADEFLLVAVMLAVYILAKHALPRYVIPLVLVSGGAIAFFQGQLQLETLSWQVSAPVWVTPDFSLAKLIGVGIPLFIVTMASQNVPGVATLRANGYQTPVSPLITCTGFTGVLLAPFGGFAFNLAAITAAICQGKEAGADPEKRYLASVWAGGFYLLTGLFGASIVALFAAFPSGLVMAVAGLALLGTIGNSLSASLARQDEREAALLTFLVTASGISLAGISSAFWGLVIGLLAYHLPQTVAPYLSRVSFSRQAR</sequence>
<proteinExistence type="predicted"/>
<gene>
    <name evidence="2" type="ORF">SG34_017480</name>
</gene>
<feature type="transmembrane region" description="Helical" evidence="1">
    <location>
        <begin position="152"/>
        <end position="169"/>
    </location>
</feature>
<keyword evidence="1" id="KW-0472">Membrane</keyword>
<reference evidence="2 3" key="2">
    <citation type="journal article" date="2022" name="Mar. Drugs">
        <title>Bioassay-Guided Fractionation Leads to the Detection of Cholic Acid Generated by the Rare Thalassomonas sp.</title>
        <authorList>
            <person name="Pheiffer F."/>
            <person name="Schneider Y.K."/>
            <person name="Hansen E.H."/>
            <person name="Andersen J.H."/>
            <person name="Isaksson J."/>
            <person name="Busche T."/>
            <person name="R C."/>
            <person name="Kalinowski J."/>
            <person name="Zyl L.V."/>
            <person name="Trindade M."/>
        </authorList>
    </citation>
    <scope>NUCLEOTIDE SEQUENCE [LARGE SCALE GENOMIC DNA]</scope>
    <source>
        <strain evidence="2 3">XOM25</strain>
    </source>
</reference>
<protein>
    <submittedName>
        <fullName evidence="2">Benzoate/H(+) symporter BenE family transporter</fullName>
    </submittedName>
</protein>
<dbReference type="InterPro" id="IPR004711">
    <property type="entry name" value="Benzoate_Transporter"/>
</dbReference>
<name>A0AAE9YYD0_9GAMM</name>
<feature type="transmembrane region" description="Helical" evidence="1">
    <location>
        <begin position="327"/>
        <end position="349"/>
    </location>
</feature>
<keyword evidence="1" id="KW-1133">Transmembrane helix</keyword>
<feature type="transmembrane region" description="Helical" evidence="1">
    <location>
        <begin position="128"/>
        <end position="146"/>
    </location>
</feature>
<organism evidence="2 3">
    <name type="scientific">Thalassomonas viridans</name>
    <dbReference type="NCBI Taxonomy" id="137584"/>
    <lineage>
        <taxon>Bacteria</taxon>
        <taxon>Pseudomonadati</taxon>
        <taxon>Pseudomonadota</taxon>
        <taxon>Gammaproteobacteria</taxon>
        <taxon>Alteromonadales</taxon>
        <taxon>Colwelliaceae</taxon>
        <taxon>Thalassomonas</taxon>
    </lineage>
</organism>
<dbReference type="EMBL" id="CP059733">
    <property type="protein sequence ID" value="WDE03198.1"/>
    <property type="molecule type" value="Genomic_DNA"/>
</dbReference>
<dbReference type="Pfam" id="PF03594">
    <property type="entry name" value="BenE"/>
    <property type="match status" value="1"/>
</dbReference>
<accession>A0AAE9YYD0</accession>
<evidence type="ECO:0000313" key="2">
    <source>
        <dbReference type="EMBL" id="WDE03198.1"/>
    </source>
</evidence>
<feature type="transmembrane region" description="Helical" evidence="1">
    <location>
        <begin position="80"/>
        <end position="98"/>
    </location>
</feature>
<keyword evidence="1" id="KW-0812">Transmembrane</keyword>
<dbReference type="GO" id="GO:0005886">
    <property type="term" value="C:plasma membrane"/>
    <property type="evidence" value="ECO:0007669"/>
    <property type="project" value="TreeGrafter"/>
</dbReference>
<reference evidence="2 3" key="1">
    <citation type="journal article" date="2015" name="Genome Announc.">
        <title>Draft Genome Sequences of Marine Isolates of Thalassomonas viridans and Thalassomonas actiniarum.</title>
        <authorList>
            <person name="Olonade I."/>
            <person name="van Zyl L.J."/>
            <person name="Trindade M."/>
        </authorList>
    </citation>
    <scope>NUCLEOTIDE SEQUENCE [LARGE SCALE GENOMIC DNA]</scope>
    <source>
        <strain evidence="2 3">XOM25</strain>
    </source>
</reference>
<feature type="transmembrane region" description="Helical" evidence="1">
    <location>
        <begin position="176"/>
        <end position="195"/>
    </location>
</feature>
<dbReference type="KEGG" id="tvd:SG34_017480"/>
<feature type="transmembrane region" description="Helical" evidence="1">
    <location>
        <begin position="296"/>
        <end position="321"/>
    </location>
</feature>
<evidence type="ECO:0000313" key="3">
    <source>
        <dbReference type="Proteomes" id="UP000032352"/>
    </source>
</evidence>
<dbReference type="AlphaFoldDB" id="A0AAE9YYD0"/>
<feature type="transmembrane region" description="Helical" evidence="1">
    <location>
        <begin position="21"/>
        <end position="41"/>
    </location>
</feature>
<dbReference type="NCBIfam" id="TIGR00843">
    <property type="entry name" value="benE"/>
    <property type="match status" value="1"/>
</dbReference>